<dbReference type="PROSITE" id="PS51257">
    <property type="entry name" value="PROKAR_LIPOPROTEIN"/>
    <property type="match status" value="1"/>
</dbReference>
<dbReference type="InterPro" id="IPR024520">
    <property type="entry name" value="DUF3558"/>
</dbReference>
<gene>
    <name evidence="3" type="ORF">ACFQ16_14775</name>
</gene>
<dbReference type="RefSeq" id="WP_263249053.1">
    <property type="nucleotide sequence ID" value="NZ_BAABLT010000048.1"/>
</dbReference>
<dbReference type="EMBL" id="JBHTIW010000010">
    <property type="protein sequence ID" value="MFD0921009.1"/>
    <property type="molecule type" value="Genomic_DNA"/>
</dbReference>
<dbReference type="Pfam" id="PF12079">
    <property type="entry name" value="DUF3558"/>
    <property type="match status" value="1"/>
</dbReference>
<evidence type="ECO:0000256" key="2">
    <source>
        <dbReference type="SAM" id="SignalP"/>
    </source>
</evidence>
<proteinExistence type="predicted"/>
<reference evidence="4" key="1">
    <citation type="journal article" date="2019" name="Int. J. Syst. Evol. Microbiol.">
        <title>The Global Catalogue of Microorganisms (GCM) 10K type strain sequencing project: providing services to taxonomists for standard genome sequencing and annotation.</title>
        <authorList>
            <consortium name="The Broad Institute Genomics Platform"/>
            <consortium name="The Broad Institute Genome Sequencing Center for Infectious Disease"/>
            <person name="Wu L."/>
            <person name="Ma J."/>
        </authorList>
    </citation>
    <scope>NUCLEOTIDE SEQUENCE [LARGE SCALE GENOMIC DNA]</scope>
    <source>
        <strain evidence="4">CCUG 56401</strain>
    </source>
</reference>
<evidence type="ECO:0000313" key="3">
    <source>
        <dbReference type="EMBL" id="MFD0921009.1"/>
    </source>
</evidence>
<feature type="region of interest" description="Disordered" evidence="1">
    <location>
        <begin position="27"/>
        <end position="53"/>
    </location>
</feature>
<comment type="caution">
    <text evidence="3">The sequence shown here is derived from an EMBL/GenBank/DDBJ whole genome shotgun (WGS) entry which is preliminary data.</text>
</comment>
<organism evidence="3 4">
    <name type="scientific">Saccharopolyspora rosea</name>
    <dbReference type="NCBI Taxonomy" id="524884"/>
    <lineage>
        <taxon>Bacteria</taxon>
        <taxon>Bacillati</taxon>
        <taxon>Actinomycetota</taxon>
        <taxon>Actinomycetes</taxon>
        <taxon>Pseudonocardiales</taxon>
        <taxon>Pseudonocardiaceae</taxon>
        <taxon>Saccharopolyspora</taxon>
    </lineage>
</organism>
<keyword evidence="2" id="KW-0732">Signal</keyword>
<evidence type="ECO:0000313" key="4">
    <source>
        <dbReference type="Proteomes" id="UP001597018"/>
    </source>
</evidence>
<feature type="signal peptide" evidence="2">
    <location>
        <begin position="1"/>
        <end position="27"/>
    </location>
</feature>
<dbReference type="Proteomes" id="UP001597018">
    <property type="component" value="Unassembled WGS sequence"/>
</dbReference>
<evidence type="ECO:0000256" key="1">
    <source>
        <dbReference type="SAM" id="MobiDB-lite"/>
    </source>
</evidence>
<protein>
    <submittedName>
        <fullName evidence="3">DUF3558 domain-containing protein</fullName>
    </submittedName>
</protein>
<feature type="chain" id="PRO_5045850871" evidence="2">
    <location>
        <begin position="28"/>
        <end position="197"/>
    </location>
</feature>
<name>A0ABW3FR08_9PSEU</name>
<keyword evidence="4" id="KW-1185">Reference proteome</keyword>
<accession>A0ABW3FR08</accession>
<sequence>MTAHTTRVLAASAALMAFGLASCTASVSGTPQPSSAPPPSLVPSPAGKSDPLHIEHPKKLAAFSDPCQLLSPEQLAQLNAGQAAAAQSEWGQAACKWRNQLFTLKVSPDTLQQQGLRWVAMTAGAGGKPDVEVSGYPAVHYGISSGSCGTYVGTSDKELFLVYFQTGSEGQGKPEYADPCAVADRIAGMVLENLPPA</sequence>